<reference evidence="3 4" key="1">
    <citation type="submission" date="2019-07" db="EMBL/GenBank/DDBJ databases">
        <title>Whole genome shotgun sequence of Novosphingobium sediminis NBRC 106119.</title>
        <authorList>
            <person name="Hosoyama A."/>
            <person name="Uohara A."/>
            <person name="Ohji S."/>
            <person name="Ichikawa N."/>
        </authorList>
    </citation>
    <scope>NUCLEOTIDE SEQUENCE [LARGE SCALE GENOMIC DNA]</scope>
    <source>
        <strain evidence="3 4">NBRC 106119</strain>
    </source>
</reference>
<dbReference type="EMBL" id="BJYR01000046">
    <property type="protein sequence ID" value="GEO02301.1"/>
    <property type="molecule type" value="Genomic_DNA"/>
</dbReference>
<dbReference type="Pfam" id="PF00106">
    <property type="entry name" value="adh_short"/>
    <property type="match status" value="1"/>
</dbReference>
<dbReference type="CDD" id="cd05233">
    <property type="entry name" value="SDR_c"/>
    <property type="match status" value="1"/>
</dbReference>
<dbReference type="InterPro" id="IPR020904">
    <property type="entry name" value="Sc_DH/Rdtase_CS"/>
</dbReference>
<proteinExistence type="inferred from homology"/>
<sequence length="256" mass="26486">MLNNDIDLTGQTAIVTGASRGIGEATAWRLANAGANVVLFARSGAAIESIAAATGPRALAIACDVADWESVSWAIARAIEHFGQIDILINNAGVIDPIARIADADPEGWSRAVDINLKGVFHCTRAVLPVMKMSGGGTIINISSGAATSALEGWSHYSATKAAVLMFTACVHKEEAANGIRCVGLSPGTVATQFQRTIQAAGINPVSKLAWSDHIPAEWAAEAVVWLTSDAAHVHDGGDFSIKTDVGRAAVGLPPL</sequence>
<dbReference type="PANTHER" id="PTHR42760">
    <property type="entry name" value="SHORT-CHAIN DEHYDROGENASES/REDUCTASES FAMILY MEMBER"/>
    <property type="match status" value="1"/>
</dbReference>
<dbReference type="FunFam" id="3.40.50.720:FF:000084">
    <property type="entry name" value="Short-chain dehydrogenase reductase"/>
    <property type="match status" value="1"/>
</dbReference>
<dbReference type="PROSITE" id="PS00061">
    <property type="entry name" value="ADH_SHORT"/>
    <property type="match status" value="1"/>
</dbReference>
<dbReference type="InterPro" id="IPR036291">
    <property type="entry name" value="NAD(P)-bd_dom_sf"/>
</dbReference>
<evidence type="ECO:0000256" key="2">
    <source>
        <dbReference type="RuleBase" id="RU000363"/>
    </source>
</evidence>
<comment type="similarity">
    <text evidence="1 2">Belongs to the short-chain dehydrogenases/reductases (SDR) family.</text>
</comment>
<keyword evidence="4" id="KW-1185">Reference proteome</keyword>
<dbReference type="OrthoDB" id="9792355at2"/>
<dbReference type="Gene3D" id="3.40.50.720">
    <property type="entry name" value="NAD(P)-binding Rossmann-like Domain"/>
    <property type="match status" value="1"/>
</dbReference>
<gene>
    <name evidence="3" type="ORF">NSE01_41330</name>
</gene>
<comment type="caution">
    <text evidence="3">The sequence shown here is derived from an EMBL/GenBank/DDBJ whole genome shotgun (WGS) entry which is preliminary data.</text>
</comment>
<dbReference type="RefSeq" id="WP_066652293.1">
    <property type="nucleotide sequence ID" value="NZ_BJYR01000046.1"/>
</dbReference>
<dbReference type="SUPFAM" id="SSF51735">
    <property type="entry name" value="NAD(P)-binding Rossmann-fold domains"/>
    <property type="match status" value="1"/>
</dbReference>
<name>A0A512ARF4_9SPHN</name>
<dbReference type="InterPro" id="IPR002347">
    <property type="entry name" value="SDR_fam"/>
</dbReference>
<dbReference type="GO" id="GO:0030497">
    <property type="term" value="P:fatty acid elongation"/>
    <property type="evidence" value="ECO:0007669"/>
    <property type="project" value="TreeGrafter"/>
</dbReference>
<dbReference type="PANTHER" id="PTHR42760:SF135">
    <property type="entry name" value="BLL7886 PROTEIN"/>
    <property type="match status" value="1"/>
</dbReference>
<evidence type="ECO:0000313" key="4">
    <source>
        <dbReference type="Proteomes" id="UP000321464"/>
    </source>
</evidence>
<dbReference type="PRINTS" id="PR00081">
    <property type="entry name" value="GDHRDH"/>
</dbReference>
<organism evidence="3 4">
    <name type="scientific">Novosphingobium sediminis</name>
    <dbReference type="NCBI Taxonomy" id="707214"/>
    <lineage>
        <taxon>Bacteria</taxon>
        <taxon>Pseudomonadati</taxon>
        <taxon>Pseudomonadota</taxon>
        <taxon>Alphaproteobacteria</taxon>
        <taxon>Sphingomonadales</taxon>
        <taxon>Sphingomonadaceae</taxon>
        <taxon>Novosphingobium</taxon>
    </lineage>
</organism>
<protein>
    <submittedName>
        <fullName evidence="3">Short-chain dehydrogenase</fullName>
    </submittedName>
</protein>
<dbReference type="Proteomes" id="UP000321464">
    <property type="component" value="Unassembled WGS sequence"/>
</dbReference>
<evidence type="ECO:0000313" key="3">
    <source>
        <dbReference type="EMBL" id="GEO02301.1"/>
    </source>
</evidence>
<dbReference type="GO" id="GO:0016616">
    <property type="term" value="F:oxidoreductase activity, acting on the CH-OH group of donors, NAD or NADP as acceptor"/>
    <property type="evidence" value="ECO:0007669"/>
    <property type="project" value="TreeGrafter"/>
</dbReference>
<dbReference type="PRINTS" id="PR00080">
    <property type="entry name" value="SDRFAMILY"/>
</dbReference>
<accession>A0A512ARF4</accession>
<dbReference type="AlphaFoldDB" id="A0A512ARF4"/>
<evidence type="ECO:0000256" key="1">
    <source>
        <dbReference type="ARBA" id="ARBA00006484"/>
    </source>
</evidence>